<dbReference type="InterPro" id="IPR011089">
    <property type="entry name" value="GmrSD_C"/>
</dbReference>
<dbReference type="PANTHER" id="PTHR24094:SF15">
    <property type="entry name" value="AMP-DEPENDENT SYNTHETASE_LIGASE DOMAIN-CONTAINING PROTEIN-RELATED"/>
    <property type="match status" value="1"/>
</dbReference>
<name>A0A1S1NHE3_9MYCO</name>
<proteinExistence type="predicted"/>
<evidence type="ECO:0000313" key="3">
    <source>
        <dbReference type="Proteomes" id="UP000179734"/>
    </source>
</evidence>
<gene>
    <name evidence="2" type="ORF">BKN37_15850</name>
</gene>
<dbReference type="EMBL" id="MLQM01000087">
    <property type="protein sequence ID" value="OHV02528.1"/>
    <property type="molecule type" value="Genomic_DNA"/>
</dbReference>
<comment type="caution">
    <text evidence="2">The sequence shown here is derived from an EMBL/GenBank/DDBJ whole genome shotgun (WGS) entry which is preliminary data.</text>
</comment>
<evidence type="ECO:0000259" key="1">
    <source>
        <dbReference type="Pfam" id="PF07510"/>
    </source>
</evidence>
<reference evidence="2 3" key="1">
    <citation type="submission" date="2016-10" db="EMBL/GenBank/DDBJ databases">
        <title>Genome sequence of Mycobacterium talmonii.</title>
        <authorList>
            <person name="Greninger A.L."/>
            <person name="Elliott B."/>
            <person name="Vasireddy S."/>
            <person name="Vasireddy R."/>
        </authorList>
    </citation>
    <scope>NUCLEOTIDE SEQUENCE [LARGE SCALE GENOMIC DNA]</scope>
    <source>
        <strain evidence="3">NE-TNMC-100812</strain>
    </source>
</reference>
<dbReference type="PANTHER" id="PTHR24094">
    <property type="entry name" value="SECRETED PROTEIN"/>
    <property type="match status" value="1"/>
</dbReference>
<dbReference type="Pfam" id="PF07510">
    <property type="entry name" value="GmrSD_C"/>
    <property type="match status" value="1"/>
</dbReference>
<accession>A0A1S1NHE3</accession>
<protein>
    <recommendedName>
        <fullName evidence="1">GmrSD restriction endonucleases C-terminal domain-containing protein</fullName>
    </recommendedName>
</protein>
<organism evidence="2 3">
    <name type="scientific">Mycobacterium talmoniae</name>
    <dbReference type="NCBI Taxonomy" id="1858794"/>
    <lineage>
        <taxon>Bacteria</taxon>
        <taxon>Bacillati</taxon>
        <taxon>Actinomycetota</taxon>
        <taxon>Actinomycetes</taxon>
        <taxon>Mycobacteriales</taxon>
        <taxon>Mycobacteriaceae</taxon>
        <taxon>Mycobacterium</taxon>
    </lineage>
</organism>
<dbReference type="AlphaFoldDB" id="A0A1S1NHE3"/>
<evidence type="ECO:0000313" key="2">
    <source>
        <dbReference type="EMBL" id="OHV02528.1"/>
    </source>
</evidence>
<dbReference type="Proteomes" id="UP000179734">
    <property type="component" value="Unassembled WGS sequence"/>
</dbReference>
<sequence>MVVTFVLVAVHDSPSGGPPLTSSYPTPLTASYPTTSPGTAASAELAKLATIPIKGRAPKTGYDRALFGTPWTDDVTVPGGHNGCDTRNDILRRDLAGAGYKPGRKACIVLSGTLKDPYTGEVIMFSRGPRSNQIQVDHIVPILDAWQKGAQQWDDLKRRNFANDPMNLQTTSAAANREKGSADAATWLPPNTAYRCTYVSRMVDVKSTYGVWMTQAEHDAIERILHSCPN</sequence>
<keyword evidence="3" id="KW-1185">Reference proteome</keyword>
<feature type="domain" description="GmrSD restriction endonucleases C-terminal" evidence="1">
    <location>
        <begin position="85"/>
        <end position="221"/>
    </location>
</feature>